<evidence type="ECO:0000313" key="2">
    <source>
        <dbReference type="Proteomes" id="UP001597120"/>
    </source>
</evidence>
<accession>A0ABW3DHL6</accession>
<dbReference type="Pfam" id="PF12982">
    <property type="entry name" value="DUF3866"/>
    <property type="match status" value="2"/>
</dbReference>
<gene>
    <name evidence="1" type="ORF">ACFQ03_23445</name>
</gene>
<comment type="caution">
    <text evidence="1">The sequence shown here is derived from an EMBL/GenBank/DDBJ whole genome shotgun (WGS) entry which is preliminary data.</text>
</comment>
<proteinExistence type="predicted"/>
<protein>
    <submittedName>
        <fullName evidence="1">DUF3866 family protein</fullName>
    </submittedName>
</protein>
<dbReference type="InterPro" id="IPR024479">
    <property type="entry name" value="DUF3866"/>
</dbReference>
<reference evidence="2" key="1">
    <citation type="journal article" date="2019" name="Int. J. Syst. Evol. Microbiol.">
        <title>The Global Catalogue of Microorganisms (GCM) 10K type strain sequencing project: providing services to taxonomists for standard genome sequencing and annotation.</title>
        <authorList>
            <consortium name="The Broad Institute Genomics Platform"/>
            <consortium name="The Broad Institute Genome Sequencing Center for Infectious Disease"/>
            <person name="Wu L."/>
            <person name="Ma J."/>
        </authorList>
    </citation>
    <scope>NUCLEOTIDE SEQUENCE [LARGE SCALE GENOMIC DNA]</scope>
    <source>
        <strain evidence="2">CCUG 57263</strain>
    </source>
</reference>
<dbReference type="EMBL" id="JBHTIU010000100">
    <property type="protein sequence ID" value="MFD0872076.1"/>
    <property type="molecule type" value="Genomic_DNA"/>
</dbReference>
<dbReference type="RefSeq" id="WP_379291349.1">
    <property type="nucleotide sequence ID" value="NZ_JBHTIU010000100.1"/>
</dbReference>
<evidence type="ECO:0000313" key="1">
    <source>
        <dbReference type="EMBL" id="MFD0872076.1"/>
    </source>
</evidence>
<keyword evidence="2" id="KW-1185">Reference proteome</keyword>
<organism evidence="1 2">
    <name type="scientific">Paenibacillus residui</name>
    <dbReference type="NCBI Taxonomy" id="629724"/>
    <lineage>
        <taxon>Bacteria</taxon>
        <taxon>Bacillati</taxon>
        <taxon>Bacillota</taxon>
        <taxon>Bacilli</taxon>
        <taxon>Bacillales</taxon>
        <taxon>Paenibacillaceae</taxon>
        <taxon>Paenibacillus</taxon>
    </lineage>
</organism>
<name>A0ABW3DHL6_9BACL</name>
<dbReference type="Proteomes" id="UP001597120">
    <property type="component" value="Unassembled WGS sequence"/>
</dbReference>
<sequence>MVEWEWGTVVKERERRNGYQEVWVRLSGPRTLTKAVVYTDLYPAAAPGDTVLLNRTAIGLGLGSGGIDFVAAVLRQGQLKRPTEDIRTSKIPIRCVEDEEAIWGRGASLRIEACDEWAAEAVKAAKTSGAAEAVICAETGVIPLNSNRAESASDTKIDRQQHGHIMKWRYTPVQTVVKSVEEPDSEHHSLFTEERSLEGTPVLIGELHSMLPVAVCWLRTLAAAECTERMPRIVYVMTDGGALPLAFSRHASILGECGFLAGTVTYGHAVGGDLEAVNKYTALLAAKHVLRADLIIVTMGPGIAGTGTVYGFSGIEAGEIVNAAAALGGRPIVIPRVSFADERVRHRGLSHHVLTTLAKVASHRAILPLPDDLQPWEKEQIVRQAEESGCARKHDLIWVGGNSSEQVAEAIRSYPEPIRTMGRGWNEDRAFFLAVAAAAETGWRLWRYPHYRLPNGG</sequence>